<feature type="domain" description="Myb-like" evidence="8">
    <location>
        <begin position="320"/>
        <end position="384"/>
    </location>
</feature>
<keyword evidence="3" id="KW-0238">DNA-binding</keyword>
<evidence type="ECO:0000313" key="10">
    <source>
        <dbReference type="Proteomes" id="UP000316621"/>
    </source>
</evidence>
<evidence type="ECO:0000256" key="4">
    <source>
        <dbReference type="ARBA" id="ARBA00023163"/>
    </source>
</evidence>
<protein>
    <recommendedName>
        <fullName evidence="8">Myb-like domain-containing protein</fullName>
    </recommendedName>
</protein>
<dbReference type="Pfam" id="PF13837">
    <property type="entry name" value="Myb_DNA-bind_4"/>
    <property type="match status" value="1"/>
</dbReference>
<dbReference type="GO" id="GO:0006355">
    <property type="term" value="P:regulation of DNA-templated transcription"/>
    <property type="evidence" value="ECO:0007669"/>
    <property type="project" value="UniProtKB-ARBA"/>
</dbReference>
<dbReference type="OrthoDB" id="691673at2759"/>
<feature type="coiled-coil region" evidence="6">
    <location>
        <begin position="208"/>
        <end position="261"/>
    </location>
</feature>
<keyword evidence="5" id="KW-0539">Nucleus</keyword>
<evidence type="ECO:0000256" key="2">
    <source>
        <dbReference type="ARBA" id="ARBA00023015"/>
    </source>
</evidence>
<dbReference type="CDD" id="cd12203">
    <property type="entry name" value="GT1"/>
    <property type="match status" value="1"/>
</dbReference>
<dbReference type="Proteomes" id="UP000316621">
    <property type="component" value="Chromosome 6"/>
</dbReference>
<dbReference type="PANTHER" id="PTHR21654">
    <property type="entry name" value="FI21293P1"/>
    <property type="match status" value="1"/>
</dbReference>
<feature type="region of interest" description="Disordered" evidence="7">
    <location>
        <begin position="425"/>
        <end position="452"/>
    </location>
</feature>
<evidence type="ECO:0000256" key="5">
    <source>
        <dbReference type="ARBA" id="ARBA00023242"/>
    </source>
</evidence>
<evidence type="ECO:0000259" key="8">
    <source>
        <dbReference type="PROSITE" id="PS50090"/>
    </source>
</evidence>
<dbReference type="InterPro" id="IPR001005">
    <property type="entry name" value="SANT/Myb"/>
</dbReference>
<dbReference type="EMBL" id="CM010720">
    <property type="protein sequence ID" value="RZC64316.1"/>
    <property type="molecule type" value="Genomic_DNA"/>
</dbReference>
<dbReference type="InterPro" id="IPR044822">
    <property type="entry name" value="Myb_DNA-bind_4"/>
</dbReference>
<dbReference type="Gramene" id="RZC64316">
    <property type="protein sequence ID" value="RZC64316"/>
    <property type="gene ID" value="C5167_008003"/>
</dbReference>
<proteinExistence type="predicted"/>
<dbReference type="Gene3D" id="1.10.10.60">
    <property type="entry name" value="Homeodomain-like"/>
    <property type="match status" value="1"/>
</dbReference>
<dbReference type="GO" id="GO:0003677">
    <property type="term" value="F:DNA binding"/>
    <property type="evidence" value="ECO:0007669"/>
    <property type="project" value="UniProtKB-KW"/>
</dbReference>
<evidence type="ECO:0000256" key="3">
    <source>
        <dbReference type="ARBA" id="ARBA00023125"/>
    </source>
</evidence>
<comment type="subcellular location">
    <subcellularLocation>
        <location evidence="1">Nucleus</location>
    </subcellularLocation>
</comment>
<evidence type="ECO:0000256" key="6">
    <source>
        <dbReference type="SAM" id="Coils"/>
    </source>
</evidence>
<keyword evidence="6" id="KW-0175">Coiled coil</keyword>
<evidence type="ECO:0000313" key="9">
    <source>
        <dbReference type="EMBL" id="RZC64316.1"/>
    </source>
</evidence>
<keyword evidence="2" id="KW-0805">Transcription regulation</keyword>
<keyword evidence="10" id="KW-1185">Reference proteome</keyword>
<organism evidence="9 10">
    <name type="scientific">Papaver somniferum</name>
    <name type="common">Opium poppy</name>
    <dbReference type="NCBI Taxonomy" id="3469"/>
    <lineage>
        <taxon>Eukaryota</taxon>
        <taxon>Viridiplantae</taxon>
        <taxon>Streptophyta</taxon>
        <taxon>Embryophyta</taxon>
        <taxon>Tracheophyta</taxon>
        <taxon>Spermatophyta</taxon>
        <taxon>Magnoliopsida</taxon>
        <taxon>Ranunculales</taxon>
        <taxon>Papaveraceae</taxon>
        <taxon>Papaveroideae</taxon>
        <taxon>Papaver</taxon>
    </lineage>
</organism>
<reference evidence="9 10" key="1">
    <citation type="journal article" date="2018" name="Science">
        <title>The opium poppy genome and morphinan production.</title>
        <authorList>
            <person name="Guo L."/>
            <person name="Winzer T."/>
            <person name="Yang X."/>
            <person name="Li Y."/>
            <person name="Ning Z."/>
            <person name="He Z."/>
            <person name="Teodor R."/>
            <person name="Lu Y."/>
            <person name="Bowser T.A."/>
            <person name="Graham I.A."/>
            <person name="Ye K."/>
        </authorList>
    </citation>
    <scope>NUCLEOTIDE SEQUENCE [LARGE SCALE GENOMIC DNA]</scope>
    <source>
        <strain evidence="10">cv. HN1</strain>
        <tissue evidence="9">Leaves</tissue>
    </source>
</reference>
<name>A0A4Y7JUS1_PAPSO</name>
<sequence length="452" mass="52348">MSLTLDLSEEISPFSVTWRNNKLLDTYQQEPCSSELKSRSDLQSLQKLLPVRNNFTEFTKCSTNYESFPPDLNSDEWFCLSEKQDDGGGGVGGADATGENHRLGMDSQVRVSSNPEPPLPEIVSRFQDTIQEPKISPMENEEVAVKATHSDTEFGSDVAGNENVDDDLGESLCIKKRKREIQEELKGHFEELVNKMMNKQEDMYKVLLERQDDMYKVLLEKIEQKEKHRITREETWRNLEMERMRKETEQMEKDRIRREETWRNLERELMRKEEEKRAHDTHPNLAYLEQQVISTPDSTGQQIVGIPQSSDIDLDDQSGQEKQRLTRWPKHEVQALISLRTAVEPKFLSGASKLQMWEEISLGMVSMGFTRTAKKCKEKWQKMYGYFRRAAGSSKQPGENAKTYPYFQELDMFYQKCPAEKARDAAIEKASEGEIDTSSKELSTSEDQSIFF</sequence>
<feature type="compositionally biased region" description="Polar residues" evidence="7">
    <location>
        <begin position="440"/>
        <end position="452"/>
    </location>
</feature>
<dbReference type="PROSITE" id="PS50090">
    <property type="entry name" value="MYB_LIKE"/>
    <property type="match status" value="1"/>
</dbReference>
<dbReference type="STRING" id="3469.A0A4Y7JUS1"/>
<evidence type="ECO:0000256" key="1">
    <source>
        <dbReference type="ARBA" id="ARBA00004123"/>
    </source>
</evidence>
<gene>
    <name evidence="9" type="ORF">C5167_008003</name>
</gene>
<dbReference type="GO" id="GO:0005634">
    <property type="term" value="C:nucleus"/>
    <property type="evidence" value="ECO:0007669"/>
    <property type="project" value="UniProtKB-SubCell"/>
</dbReference>
<evidence type="ECO:0000256" key="7">
    <source>
        <dbReference type="SAM" id="MobiDB-lite"/>
    </source>
</evidence>
<dbReference type="PANTHER" id="PTHR21654:SF7">
    <property type="entry name" value="HOMEODOMAIN-LIKE SUPERFAMILY PROTEIN"/>
    <property type="match status" value="1"/>
</dbReference>
<dbReference type="AlphaFoldDB" id="A0A4Y7JUS1"/>
<accession>A0A4Y7JUS1</accession>
<keyword evidence="4" id="KW-0804">Transcription</keyword>